<gene>
    <name evidence="2" type="ORF">IRJ18_11890</name>
</gene>
<dbReference type="RefSeq" id="WP_194106417.1">
    <property type="nucleotide sequence ID" value="NZ_JADFFM010000001.1"/>
</dbReference>
<dbReference type="Proteomes" id="UP000632774">
    <property type="component" value="Unassembled WGS sequence"/>
</dbReference>
<organism evidence="2 3">
    <name type="scientific">Mucilaginibacter boryungensis</name>
    <dbReference type="NCBI Taxonomy" id="768480"/>
    <lineage>
        <taxon>Bacteria</taxon>
        <taxon>Pseudomonadati</taxon>
        <taxon>Bacteroidota</taxon>
        <taxon>Sphingobacteriia</taxon>
        <taxon>Sphingobacteriales</taxon>
        <taxon>Sphingobacteriaceae</taxon>
        <taxon>Mucilaginibacter</taxon>
    </lineage>
</organism>
<accession>A0ABR9XIP8</accession>
<feature type="transmembrane region" description="Helical" evidence="1">
    <location>
        <begin position="21"/>
        <end position="41"/>
    </location>
</feature>
<comment type="caution">
    <text evidence="2">The sequence shown here is derived from an EMBL/GenBank/DDBJ whole genome shotgun (WGS) entry which is preliminary data.</text>
</comment>
<reference evidence="2 3" key="1">
    <citation type="submission" date="2020-10" db="EMBL/GenBank/DDBJ databases">
        <title>Mucilaginibacter mali sp. nov., isolated from rhizosphere soil of apple orchard.</title>
        <authorList>
            <person name="Lee J.-S."/>
            <person name="Kim H.S."/>
            <person name="Kim J.-S."/>
        </authorList>
    </citation>
    <scope>NUCLEOTIDE SEQUENCE [LARGE SCALE GENOMIC DNA]</scope>
    <source>
        <strain evidence="2 3">KCTC 23157</strain>
    </source>
</reference>
<keyword evidence="3" id="KW-1185">Reference proteome</keyword>
<feature type="transmembrane region" description="Helical" evidence="1">
    <location>
        <begin position="132"/>
        <end position="149"/>
    </location>
</feature>
<evidence type="ECO:0008006" key="4">
    <source>
        <dbReference type="Google" id="ProtNLM"/>
    </source>
</evidence>
<protein>
    <recommendedName>
        <fullName evidence="4">DUF4175 domain-containing protein</fullName>
    </recommendedName>
</protein>
<evidence type="ECO:0000313" key="3">
    <source>
        <dbReference type="Proteomes" id="UP000632774"/>
    </source>
</evidence>
<name>A0ABR9XIP8_9SPHI</name>
<proteinExistence type="predicted"/>
<keyword evidence="1" id="KW-0472">Membrane</keyword>
<keyword evidence="1" id="KW-0812">Transmembrane</keyword>
<dbReference type="EMBL" id="JADFFM010000001">
    <property type="protein sequence ID" value="MBE9667065.1"/>
    <property type="molecule type" value="Genomic_DNA"/>
</dbReference>
<evidence type="ECO:0000256" key="1">
    <source>
        <dbReference type="SAM" id="Phobius"/>
    </source>
</evidence>
<keyword evidence="1" id="KW-1133">Transmembrane helix</keyword>
<feature type="transmembrane region" description="Helical" evidence="1">
    <location>
        <begin position="47"/>
        <end position="64"/>
    </location>
</feature>
<evidence type="ECO:0000313" key="2">
    <source>
        <dbReference type="EMBL" id="MBE9667065.1"/>
    </source>
</evidence>
<sequence>MAEQGAHKINSLKQRYIGYQILADVVLSLAIALLLLAIANYRAAVSPWWGLLAFVVILIVLLFIHKPWQITPISVTTFLNQHYPELEESAELSLKREGELSLLQRLQLAKVESALTTIPATPRPFIRKAKDAGRILLISLVISAFIPRIRTTIFADPIPPLSELNSKAEKVLPQISELKLTIHPPAYTGKAAREQDKFTILAEEGSTAQWHISTTIAVKQMSLLFNDHDRIALIPGADKTSWTAQRSIDKPGFYQVIIDGKASDLYQIETIKDNAPQIHIKTPKQYIYIDAGEKPLVNLTTTVTDDYGVSNALIYATVAKGSGEGVKFKEYQIPFGQSFQSHSAQYSLQHLFDLPKLNMEPGDELYFYIEAQDNHQQKSRTDVYTVSIQDTAALLSMDGIVNGSNLKPEYFRSQRQIIMDTEKLLKSRDTLGRDKFNSMCGDIGADQKMLRLRYGKFLGEEEESNVGGMGENAELSKAENFSNAAMILDAMTDKHDNAEDATYFEPAIKAQLKATLTEMWNAELHLRMYKPQEALPFEYKALRLLKDLQQKSRAYVAKTAYKPTPLKMEKRLSGDLSKINQPLNQQEIKPGSDAYETLKNAVQLLEQIKLTRTYSDADKHLLQLAKQQLSLKASAQPGVYLTAVSAMNRIISNTQPNMQDIDLVERAIQRTLPQTAQMPQSKSIAPDMGLSQHYFQNLKRRQ</sequence>